<dbReference type="KEGG" id="hjo:AY555_05705"/>
<dbReference type="STRING" id="1549855.AY555_05705"/>
<dbReference type="OrthoDB" id="652634at2"/>
<dbReference type="RefSeq" id="WP_066134560.1">
    <property type="nucleotide sequence ID" value="NZ_CP014525.1"/>
</dbReference>
<dbReference type="Pfam" id="PF20408">
    <property type="entry name" value="Abhydrolase_11"/>
    <property type="match status" value="1"/>
</dbReference>
<reference evidence="2 3" key="1">
    <citation type="submission" date="2016-02" db="EMBL/GenBank/DDBJ databases">
        <title>Complete Genome of H5569, the type strain of the newly described species Haematospirillium jordaniae.</title>
        <authorList>
            <person name="Nicholson A.C."/>
            <person name="Humrighouse B.W."/>
            <person name="Loparov V."/>
            <person name="McQuiston J.R."/>
        </authorList>
    </citation>
    <scope>NUCLEOTIDE SEQUENCE [LARGE SCALE GENOMIC DNA]</scope>
    <source>
        <strain evidence="2 3">H5569</strain>
    </source>
</reference>
<dbReference type="GeneID" id="53316648"/>
<dbReference type="Gene3D" id="3.40.50.1820">
    <property type="entry name" value="alpha/beta hydrolase"/>
    <property type="match status" value="1"/>
</dbReference>
<dbReference type="PANTHER" id="PTHR13136:SF11">
    <property type="entry name" value="TESTIS-EXPRESSED PROTEIN 30"/>
    <property type="match status" value="1"/>
</dbReference>
<evidence type="ECO:0000259" key="1">
    <source>
        <dbReference type="Pfam" id="PF20408"/>
    </source>
</evidence>
<organism evidence="2 3">
    <name type="scientific">Haematospirillum jordaniae</name>
    <dbReference type="NCBI Taxonomy" id="1549855"/>
    <lineage>
        <taxon>Bacteria</taxon>
        <taxon>Pseudomonadati</taxon>
        <taxon>Pseudomonadota</taxon>
        <taxon>Alphaproteobacteria</taxon>
        <taxon>Rhodospirillales</taxon>
        <taxon>Novispirillaceae</taxon>
        <taxon>Haematospirillum</taxon>
    </lineage>
</organism>
<name>A0A143DF60_9PROT</name>
<dbReference type="PANTHER" id="PTHR13136">
    <property type="entry name" value="TESTIS DEVELOPMENT PROTEIN PRTD"/>
    <property type="match status" value="1"/>
</dbReference>
<evidence type="ECO:0000313" key="2">
    <source>
        <dbReference type="EMBL" id="AMW34758.1"/>
    </source>
</evidence>
<dbReference type="EMBL" id="CP014525">
    <property type="protein sequence ID" value="AMW34758.1"/>
    <property type="molecule type" value="Genomic_DNA"/>
</dbReference>
<sequence>MMVSSAGAMAAARGWMFDGPAGPCGVPLSVPLLILAHGAGAPMDSPFMNAVAGLVSEAGVAVLRFEFPYMAARRAGHGGRRPPDREPVLLQTWVETVAQARALFRPPCLAIGGKSMGGRMAVMVAAEVGADGVVALGYPFHPARKPGRVEKRCAPLENLSVPGLIVQGTRDPLGGGALVDTLRLPSSLDILWMCDGDHDLRPRVSSGYRVEEHLCRAAGAVADFVAMLPGKGNYLP</sequence>
<dbReference type="InterPro" id="IPR029058">
    <property type="entry name" value="AB_hydrolase_fold"/>
</dbReference>
<accession>A0A143DF60</accession>
<dbReference type="InterPro" id="IPR026555">
    <property type="entry name" value="NSL3/Tex30"/>
</dbReference>
<keyword evidence="3" id="KW-1185">Reference proteome</keyword>
<feature type="domain" description="KANL3/Tex30 alpha/beta hydrolase-like" evidence="1">
    <location>
        <begin position="32"/>
        <end position="225"/>
    </location>
</feature>
<proteinExistence type="predicted"/>
<dbReference type="SUPFAM" id="SSF53474">
    <property type="entry name" value="alpha/beta-Hydrolases"/>
    <property type="match status" value="1"/>
</dbReference>
<dbReference type="InterPro" id="IPR046879">
    <property type="entry name" value="KANL3/Tex30_Abhydrolase"/>
</dbReference>
<protein>
    <recommendedName>
        <fullName evidence="1">KANL3/Tex30 alpha/beta hydrolase-like domain-containing protein</fullName>
    </recommendedName>
</protein>
<evidence type="ECO:0000313" key="3">
    <source>
        <dbReference type="Proteomes" id="UP000076066"/>
    </source>
</evidence>
<dbReference type="AlphaFoldDB" id="A0A143DF60"/>
<dbReference type="Proteomes" id="UP000076066">
    <property type="component" value="Chromosome"/>
</dbReference>
<gene>
    <name evidence="2" type="ORF">AY555_05705</name>
</gene>